<reference evidence="7" key="1">
    <citation type="submission" date="2021-04" db="EMBL/GenBank/DDBJ databases">
        <title>Sinoanaerobacter chloroacetimidivorans sp. nov., an obligate anaerobic bacterium isolated from anaerobic sludge.</title>
        <authorList>
            <person name="Bao Y."/>
        </authorList>
    </citation>
    <scope>NUCLEOTIDE SEQUENCE</scope>
    <source>
        <strain evidence="7">BAD-6</strain>
    </source>
</reference>
<dbReference type="Proteomes" id="UP000675664">
    <property type="component" value="Unassembled WGS sequence"/>
</dbReference>
<evidence type="ECO:0000256" key="6">
    <source>
        <dbReference type="SAM" id="Phobius"/>
    </source>
</evidence>
<dbReference type="Gene3D" id="1.10.4160.10">
    <property type="entry name" value="Hydantoin permease"/>
    <property type="match status" value="1"/>
</dbReference>
<evidence type="ECO:0000256" key="4">
    <source>
        <dbReference type="ARBA" id="ARBA00022989"/>
    </source>
</evidence>
<dbReference type="NCBIfam" id="TIGR02358">
    <property type="entry name" value="thia_cytX"/>
    <property type="match status" value="1"/>
</dbReference>
<evidence type="ECO:0000256" key="5">
    <source>
        <dbReference type="ARBA" id="ARBA00023136"/>
    </source>
</evidence>
<accession>A0A8J8B1J4</accession>
<gene>
    <name evidence="7" type="primary">cytX</name>
    <name evidence="7" type="ORF">KCX82_00295</name>
</gene>
<evidence type="ECO:0000313" key="8">
    <source>
        <dbReference type="Proteomes" id="UP000675664"/>
    </source>
</evidence>
<comment type="similarity">
    <text evidence="2">Belongs to the purine-cytosine permease (2.A.39) family.</text>
</comment>
<feature type="transmembrane region" description="Helical" evidence="6">
    <location>
        <begin position="367"/>
        <end position="387"/>
    </location>
</feature>
<sequence length="395" mass="42106">MKEKKMTIFSSGLIWFGAAVSIAEILTGTLIAPLGLGKGLAAIILGHVIGCILLYLAALIGANTEKSAMDTVKGSFGKKGSVLFSVLNIIQLVGWTAVMIIGGARAAGAILNEPLGIEGVSLWCILIGILILIWIFIGIKNISKINIVAMSALFLCTIILSGVVFRGEPMAAEMGLSFGLAVELSAAMPLSWLPLISDYVKAAEKPKTAASVSTIVYFITSCWMYTIGLGAAIFTGQSDIAQIMLQAGLGLLGVIIIIFSTVTTTFLDVYSAGVSFVSITDKVKDRWVAMIVCVTGTLLAIFTPIEQYENFLYFIGSVFAPMTAILITDYFILKKDHSSKVVDIKNLALWAAGFIIYRLFMSIDTPLGSTLPVMAIISILCIIVNGGRKNAYTNS</sequence>
<dbReference type="AlphaFoldDB" id="A0A8J8B1J4"/>
<name>A0A8J8B1J4_9FIRM</name>
<feature type="transmembrane region" description="Helical" evidence="6">
    <location>
        <begin position="344"/>
        <end position="361"/>
    </location>
</feature>
<feature type="transmembrane region" description="Helical" evidence="6">
    <location>
        <begin position="240"/>
        <end position="267"/>
    </location>
</feature>
<feature type="transmembrane region" description="Helical" evidence="6">
    <location>
        <begin position="146"/>
        <end position="165"/>
    </location>
</feature>
<dbReference type="GO" id="GO:0015209">
    <property type="term" value="F:cytosine transmembrane transporter activity"/>
    <property type="evidence" value="ECO:0007669"/>
    <property type="project" value="InterPro"/>
</dbReference>
<feature type="transmembrane region" description="Helical" evidence="6">
    <location>
        <begin position="287"/>
        <end position="305"/>
    </location>
</feature>
<dbReference type="InterPro" id="IPR012732">
    <property type="entry name" value="Thia_CytX"/>
</dbReference>
<feature type="transmembrane region" description="Helical" evidence="6">
    <location>
        <begin position="177"/>
        <end position="196"/>
    </location>
</feature>
<feature type="transmembrane region" description="Helical" evidence="6">
    <location>
        <begin position="39"/>
        <end position="61"/>
    </location>
</feature>
<evidence type="ECO:0000256" key="3">
    <source>
        <dbReference type="ARBA" id="ARBA00022692"/>
    </source>
</evidence>
<comment type="subcellular location">
    <subcellularLocation>
        <location evidence="1">Membrane</location>
        <topology evidence="1">Multi-pass membrane protein</topology>
    </subcellularLocation>
</comment>
<protein>
    <submittedName>
        <fullName evidence="7">Putative hydroxymethylpyrimidine transporter CytX</fullName>
    </submittedName>
</protein>
<dbReference type="EMBL" id="JAGSND010000001">
    <property type="protein sequence ID" value="MBR0596305.1"/>
    <property type="molecule type" value="Genomic_DNA"/>
</dbReference>
<comment type="caution">
    <text evidence="7">The sequence shown here is derived from an EMBL/GenBank/DDBJ whole genome shotgun (WGS) entry which is preliminary data.</text>
</comment>
<proteinExistence type="inferred from homology"/>
<feature type="transmembrane region" description="Helical" evidence="6">
    <location>
        <begin position="82"/>
        <end position="108"/>
    </location>
</feature>
<dbReference type="Pfam" id="PF02133">
    <property type="entry name" value="Transp_cyt_pur"/>
    <property type="match status" value="1"/>
</dbReference>
<dbReference type="PANTHER" id="PTHR30569:SF0">
    <property type="entry name" value="CYTOSINE PERMEASE"/>
    <property type="match status" value="1"/>
</dbReference>
<evidence type="ECO:0000256" key="2">
    <source>
        <dbReference type="ARBA" id="ARBA00008974"/>
    </source>
</evidence>
<evidence type="ECO:0000313" key="7">
    <source>
        <dbReference type="EMBL" id="MBR0596305.1"/>
    </source>
</evidence>
<organism evidence="7 8">
    <name type="scientific">Sinanaerobacter chloroacetimidivorans</name>
    <dbReference type="NCBI Taxonomy" id="2818044"/>
    <lineage>
        <taxon>Bacteria</taxon>
        <taxon>Bacillati</taxon>
        <taxon>Bacillota</taxon>
        <taxon>Clostridia</taxon>
        <taxon>Peptostreptococcales</taxon>
        <taxon>Anaerovoracaceae</taxon>
        <taxon>Sinanaerobacter</taxon>
    </lineage>
</organism>
<dbReference type="InterPro" id="IPR001248">
    <property type="entry name" value="Pur-cyt_permease"/>
</dbReference>
<keyword evidence="4 6" id="KW-1133">Transmembrane helix</keyword>
<keyword evidence="8" id="KW-1185">Reference proteome</keyword>
<keyword evidence="3 6" id="KW-0812">Transmembrane</keyword>
<feature type="transmembrane region" description="Helical" evidence="6">
    <location>
        <begin position="311"/>
        <end position="332"/>
    </location>
</feature>
<dbReference type="GO" id="GO:0005886">
    <property type="term" value="C:plasma membrane"/>
    <property type="evidence" value="ECO:0007669"/>
    <property type="project" value="TreeGrafter"/>
</dbReference>
<feature type="transmembrane region" description="Helical" evidence="6">
    <location>
        <begin position="208"/>
        <end position="234"/>
    </location>
</feature>
<dbReference type="RefSeq" id="WP_227016441.1">
    <property type="nucleotide sequence ID" value="NZ_JAGSND010000001.1"/>
</dbReference>
<dbReference type="InterPro" id="IPR030191">
    <property type="entry name" value="CodB"/>
</dbReference>
<feature type="transmembrane region" description="Helical" evidence="6">
    <location>
        <begin position="120"/>
        <end position="139"/>
    </location>
</feature>
<evidence type="ECO:0000256" key="1">
    <source>
        <dbReference type="ARBA" id="ARBA00004141"/>
    </source>
</evidence>
<dbReference type="PANTHER" id="PTHR30569">
    <property type="entry name" value="CYTOSINE TRANSPORTER CODB"/>
    <property type="match status" value="1"/>
</dbReference>
<reference evidence="7" key="2">
    <citation type="submission" date="2021-04" db="EMBL/GenBank/DDBJ databases">
        <authorList>
            <person name="Liu J."/>
        </authorList>
    </citation>
    <scope>NUCLEOTIDE SEQUENCE</scope>
    <source>
        <strain evidence="7">BAD-6</strain>
    </source>
</reference>
<keyword evidence="5 6" id="KW-0472">Membrane</keyword>